<sequence length="1359" mass="146292">MIARADAPSPMLQEGPAVATKESATISLCPHPVIQHKVRHKVAAATVHQIVDNYASQQFYKLGSESDAKQATGAVNAAFYHDTFNCTLASNSPSVPVKPNHDALPLPSLPEAVQTTSQHGIINTNANSQQNLPTTTASEVQLTAQTVLHYDLSYSSATLSSTTRRSAEVGLGEAGNSTWNHTATHINSSTVPLAATSQQKLDSPPSGPNTQDYLFSPKSHLSQVDQNTARDGSTVLLALPSSSIQYNSMQTGTISALDHYRSNIIQLSDDIAADRGGEDDLTTLVRTSEQLRNPLLLSDHNQSFAAYSCCIQGGSLLPSFDSDDHYDLSMLQVPPEAAHQLPTATTTEAAIIPGSIMSHAGLNAQNEQQPPPHQLRRMSEASSEETLRLAPFGAAQQLYPPEECQDTTVSDLLDKNSEVTQDVHHLLLNTKVMTASTTDHPIGHQDQMVLHSHKAALDQQRNQPAAIMSQDLKPLVAPMMRTLNPTEHSCRLPYKDAEPQGRCGEKQEDIEVVALGTARPGCRPSTHAAVRDNNCYMTAKGVHRDNNNVGRLHSTGSQSKMFDLPSQNYPAGEDSELMSELDASLDNAIAAVAAALLGEGSAAARLVSSQQSGGGGSTKRGQDINTTGVELDALLESLLCGMLPGSALRAENLLPLSSHTTQWMGQSHERQDSRTSIRRNEISSTLEGHNNGPTDPACSSAGLVGLCDYPVAQPVAARRSSMPAGTSTSQSAAPLHCFPGVPVSHERVPPHHQEYYLNEEAEDQSSLHVSEGKQSIGNQQKAAGHRFIPIKGVDYARHGHETSSLKATGHVPNGDDMHNLRHVPNGDDMQNLRHVPNGDDMYNLHHGETSAAGTAAWEQRRTAVPGINKKRKRALPAGRNVRVAGDMAETRVHDLGVISNSIPKGVAEQVEGRGRCRSRRNPITRGSVVFKVSEGSQLHNHGTPHEGALSSAGQLSFSEEHNALLCTTPHPPPHQQAGQAATATRSNNRVKSTGDYRGTELHDDGGGRRQSRSSRFRGVTKHRRSGRWEAHIWVKDIGRQVYLGGYEQEEHAAEAYDVAVLKVKGGGGRGPIRTNFDPGRYADLTSCMDSISLDELIMAVRRQSQGFSRGSSSFRGVTAHPSGRWESRIGIPGSKHIYLGLFPDEASAARAYDRALVRLRGTNAATNYALAEYRKELGEFHQIQQAMLNDEGRAAQPPGQAEMIGSPDFEHWIKYGNSVPGANMGDMVAQTGGVFTVESVEDHLAWLQTVHDADEGAMHVAGADIVSTVSNIGVDASNALLGQDGGSPSLEHGMNILQQSILARRDVAKESGGSPEFVGIQEEVHQNNWAEDRMMVEALAQDLGENDVEAGSKDAEHII</sequence>
<dbReference type="GO" id="GO:0003677">
    <property type="term" value="F:DNA binding"/>
    <property type="evidence" value="ECO:0007669"/>
    <property type="project" value="UniProtKB-KW"/>
</dbReference>
<dbReference type="SUPFAM" id="SSF54171">
    <property type="entry name" value="DNA-binding domain"/>
    <property type="match status" value="2"/>
</dbReference>
<feature type="domain" description="AP2/ERF" evidence="7">
    <location>
        <begin position="1015"/>
        <end position="1077"/>
    </location>
</feature>
<dbReference type="PROSITE" id="PS51032">
    <property type="entry name" value="AP2_ERF"/>
    <property type="match status" value="2"/>
</dbReference>
<feature type="region of interest" description="Disordered" evidence="6">
    <location>
        <begin position="363"/>
        <end position="386"/>
    </location>
</feature>
<evidence type="ECO:0000313" key="9">
    <source>
        <dbReference type="Proteomes" id="UP000232323"/>
    </source>
</evidence>
<evidence type="ECO:0000256" key="5">
    <source>
        <dbReference type="ARBA" id="ARBA00023242"/>
    </source>
</evidence>
<dbReference type="PANTHER" id="PTHR32467:SF90">
    <property type="entry name" value="AP2-LIKE ETHYLENE-RESPONSIVE TRANSCRIPTION FACTOR AIL1"/>
    <property type="match status" value="1"/>
</dbReference>
<dbReference type="Pfam" id="PF00847">
    <property type="entry name" value="AP2"/>
    <property type="match status" value="1"/>
</dbReference>
<dbReference type="Proteomes" id="UP000232323">
    <property type="component" value="Unassembled WGS sequence"/>
</dbReference>
<proteinExistence type="predicted"/>
<gene>
    <name evidence="8" type="ORF">CEUSTIGMA_g13728.t1</name>
</gene>
<feature type="domain" description="AP2/ERF" evidence="7">
    <location>
        <begin position="1113"/>
        <end position="1169"/>
    </location>
</feature>
<dbReference type="GO" id="GO:0005634">
    <property type="term" value="C:nucleus"/>
    <property type="evidence" value="ECO:0007669"/>
    <property type="project" value="UniProtKB-SubCell"/>
</dbReference>
<dbReference type="OrthoDB" id="207175at2759"/>
<protein>
    <recommendedName>
        <fullName evidence="7">AP2/ERF domain-containing protein</fullName>
    </recommendedName>
</protein>
<dbReference type="SMART" id="SM00380">
    <property type="entry name" value="AP2"/>
    <property type="match status" value="2"/>
</dbReference>
<evidence type="ECO:0000259" key="7">
    <source>
        <dbReference type="PROSITE" id="PS51032"/>
    </source>
</evidence>
<keyword evidence="9" id="KW-1185">Reference proteome</keyword>
<dbReference type="InterPro" id="IPR036955">
    <property type="entry name" value="AP2/ERF_dom_sf"/>
</dbReference>
<evidence type="ECO:0000256" key="6">
    <source>
        <dbReference type="SAM" id="MobiDB-lite"/>
    </source>
</evidence>
<name>A0A250XTE5_9CHLO</name>
<feature type="compositionally biased region" description="Basic residues" evidence="6">
    <location>
        <begin position="1009"/>
        <end position="1021"/>
    </location>
</feature>
<dbReference type="InterPro" id="IPR001471">
    <property type="entry name" value="AP2/ERF_dom"/>
</dbReference>
<feature type="region of interest" description="Disordered" evidence="6">
    <location>
        <begin position="964"/>
        <end position="1021"/>
    </location>
</feature>
<dbReference type="PANTHER" id="PTHR32467">
    <property type="entry name" value="AP2-LIKE ETHYLENE-RESPONSIVE TRANSCRIPTION FACTOR"/>
    <property type="match status" value="1"/>
</dbReference>
<feature type="compositionally biased region" description="Basic and acidic residues" evidence="6">
    <location>
        <begin position="992"/>
        <end position="1007"/>
    </location>
</feature>
<dbReference type="GO" id="GO:0003700">
    <property type="term" value="F:DNA-binding transcription factor activity"/>
    <property type="evidence" value="ECO:0007669"/>
    <property type="project" value="InterPro"/>
</dbReference>
<evidence type="ECO:0000256" key="4">
    <source>
        <dbReference type="ARBA" id="ARBA00023163"/>
    </source>
</evidence>
<keyword evidence="4" id="KW-0804">Transcription</keyword>
<evidence type="ECO:0000256" key="1">
    <source>
        <dbReference type="ARBA" id="ARBA00004123"/>
    </source>
</evidence>
<organism evidence="8 9">
    <name type="scientific">Chlamydomonas eustigma</name>
    <dbReference type="NCBI Taxonomy" id="1157962"/>
    <lineage>
        <taxon>Eukaryota</taxon>
        <taxon>Viridiplantae</taxon>
        <taxon>Chlorophyta</taxon>
        <taxon>core chlorophytes</taxon>
        <taxon>Chlorophyceae</taxon>
        <taxon>CS clade</taxon>
        <taxon>Chlamydomonadales</taxon>
        <taxon>Chlamydomonadaceae</taxon>
        <taxon>Chlamydomonas</taxon>
    </lineage>
</organism>
<evidence type="ECO:0000256" key="3">
    <source>
        <dbReference type="ARBA" id="ARBA00023125"/>
    </source>
</evidence>
<keyword evidence="2" id="KW-0805">Transcription regulation</keyword>
<comment type="subcellular location">
    <subcellularLocation>
        <location evidence="1">Nucleus</location>
    </subcellularLocation>
</comment>
<dbReference type="InterPro" id="IPR016177">
    <property type="entry name" value="DNA-bd_dom_sf"/>
</dbReference>
<comment type="caution">
    <text evidence="8">The sequence shown here is derived from an EMBL/GenBank/DDBJ whole genome shotgun (WGS) entry which is preliminary data.</text>
</comment>
<dbReference type="STRING" id="1157962.A0A250XTE5"/>
<dbReference type="EMBL" id="BEGY01000269">
    <property type="protein sequence ID" value="GAX86316.1"/>
    <property type="molecule type" value="Genomic_DNA"/>
</dbReference>
<keyword evidence="5" id="KW-0539">Nucleus</keyword>
<keyword evidence="3" id="KW-0238">DNA-binding</keyword>
<evidence type="ECO:0000313" key="8">
    <source>
        <dbReference type="EMBL" id="GAX86316.1"/>
    </source>
</evidence>
<reference evidence="8 9" key="1">
    <citation type="submission" date="2017-08" db="EMBL/GenBank/DDBJ databases">
        <title>Acidophilic green algal genome provides insights into adaptation to an acidic environment.</title>
        <authorList>
            <person name="Hirooka S."/>
            <person name="Hirose Y."/>
            <person name="Kanesaki Y."/>
            <person name="Higuchi S."/>
            <person name="Fujiwara T."/>
            <person name="Onuma R."/>
            <person name="Era A."/>
            <person name="Ohbayashi R."/>
            <person name="Uzuka A."/>
            <person name="Nozaki H."/>
            <person name="Yoshikawa H."/>
            <person name="Miyagishima S.Y."/>
        </authorList>
    </citation>
    <scope>NUCLEOTIDE SEQUENCE [LARGE SCALE GENOMIC DNA]</scope>
    <source>
        <strain evidence="8 9">NIES-2499</strain>
    </source>
</reference>
<evidence type="ECO:0000256" key="2">
    <source>
        <dbReference type="ARBA" id="ARBA00023015"/>
    </source>
</evidence>
<dbReference type="Gene3D" id="3.30.730.10">
    <property type="entry name" value="AP2/ERF domain"/>
    <property type="match status" value="2"/>
</dbReference>
<feature type="compositionally biased region" description="Low complexity" evidence="6">
    <location>
        <begin position="975"/>
        <end position="984"/>
    </location>
</feature>
<accession>A0A250XTE5</accession>
<dbReference type="CDD" id="cd00018">
    <property type="entry name" value="AP2"/>
    <property type="match status" value="2"/>
</dbReference>